<dbReference type="EMBL" id="MKIP01000025">
    <property type="protein sequence ID" value="OLP62468.1"/>
    <property type="molecule type" value="Genomic_DNA"/>
</dbReference>
<dbReference type="Pfam" id="PF08448">
    <property type="entry name" value="PAS_4"/>
    <property type="match status" value="1"/>
</dbReference>
<dbReference type="FunFam" id="1.10.287.950:FF:000001">
    <property type="entry name" value="Methyl-accepting chemotaxis sensory transducer"/>
    <property type="match status" value="1"/>
</dbReference>
<accession>A0A1Q9B386</accession>
<dbReference type="PROSITE" id="PS50885">
    <property type="entry name" value="HAMP"/>
    <property type="match status" value="1"/>
</dbReference>
<dbReference type="GO" id="GO:0006935">
    <property type="term" value="P:chemotaxis"/>
    <property type="evidence" value="ECO:0007669"/>
    <property type="project" value="UniProtKB-KW"/>
</dbReference>
<evidence type="ECO:0000256" key="3">
    <source>
        <dbReference type="ARBA" id="ARBA00029447"/>
    </source>
</evidence>
<reference evidence="11 12" key="1">
    <citation type="submission" date="2016-09" db="EMBL/GenBank/DDBJ databases">
        <title>Rhizobium sp. nov., a novel species isolated from the rice rhizosphere.</title>
        <authorList>
            <person name="Zhao J."/>
            <person name="Zhang X."/>
        </authorList>
    </citation>
    <scope>NUCLEOTIDE SEQUENCE [LARGE SCALE GENOMIC DNA]</scope>
    <source>
        <strain evidence="11 12">1.7048</strain>
    </source>
</reference>
<protein>
    <submittedName>
        <fullName evidence="11">Chemotaxis protein</fullName>
    </submittedName>
</protein>
<feature type="compositionally biased region" description="Low complexity" evidence="5">
    <location>
        <begin position="560"/>
        <end position="594"/>
    </location>
</feature>
<dbReference type="OrthoDB" id="9765776at2"/>
<feature type="domain" description="Methyl-accepting transducer" evidence="6">
    <location>
        <begin position="300"/>
        <end position="529"/>
    </location>
</feature>
<dbReference type="CDD" id="cd00130">
    <property type="entry name" value="PAS"/>
    <property type="match status" value="1"/>
</dbReference>
<dbReference type="InterPro" id="IPR000014">
    <property type="entry name" value="PAS"/>
</dbReference>
<evidence type="ECO:0000256" key="1">
    <source>
        <dbReference type="ARBA" id="ARBA00004370"/>
    </source>
</evidence>
<dbReference type="PANTHER" id="PTHR43531">
    <property type="entry name" value="PROTEIN ICFG"/>
    <property type="match status" value="1"/>
</dbReference>
<dbReference type="InterPro" id="IPR003660">
    <property type="entry name" value="HAMP_dom"/>
</dbReference>
<dbReference type="GO" id="GO:0016020">
    <property type="term" value="C:membrane"/>
    <property type="evidence" value="ECO:0007669"/>
    <property type="project" value="UniProtKB-SubCell"/>
</dbReference>
<dbReference type="PROSITE" id="PS50112">
    <property type="entry name" value="PAS"/>
    <property type="match status" value="1"/>
</dbReference>
<evidence type="ECO:0000259" key="9">
    <source>
        <dbReference type="PROSITE" id="PS50192"/>
    </source>
</evidence>
<evidence type="ECO:0000256" key="2">
    <source>
        <dbReference type="ARBA" id="ARBA00022500"/>
    </source>
</evidence>
<dbReference type="AlphaFoldDB" id="A0A1Q9B386"/>
<name>A0A1Q9B386_9HYPH</name>
<feature type="region of interest" description="Disordered" evidence="5">
    <location>
        <begin position="342"/>
        <end position="368"/>
    </location>
</feature>
<evidence type="ECO:0000259" key="7">
    <source>
        <dbReference type="PROSITE" id="PS50112"/>
    </source>
</evidence>
<dbReference type="CDD" id="cd11386">
    <property type="entry name" value="MCP_signal"/>
    <property type="match status" value="1"/>
</dbReference>
<evidence type="ECO:0000259" key="10">
    <source>
        <dbReference type="PROSITE" id="PS50885"/>
    </source>
</evidence>
<dbReference type="PROSITE" id="PS50113">
    <property type="entry name" value="PAC"/>
    <property type="match status" value="1"/>
</dbReference>
<organism evidence="11 12">
    <name type="scientific">Xaviernesmea oryzae</name>
    <dbReference type="NCBI Taxonomy" id="464029"/>
    <lineage>
        <taxon>Bacteria</taxon>
        <taxon>Pseudomonadati</taxon>
        <taxon>Pseudomonadota</taxon>
        <taxon>Alphaproteobacteria</taxon>
        <taxon>Hyphomicrobiales</taxon>
        <taxon>Rhizobiaceae</taxon>
        <taxon>Rhizobium/Agrobacterium group</taxon>
        <taxon>Xaviernesmea</taxon>
    </lineage>
</organism>
<feature type="compositionally biased region" description="Polar residues" evidence="5">
    <location>
        <begin position="355"/>
        <end position="368"/>
    </location>
</feature>
<dbReference type="SMART" id="SM00283">
    <property type="entry name" value="MA"/>
    <property type="match status" value="1"/>
</dbReference>
<dbReference type="Gene3D" id="1.10.287.950">
    <property type="entry name" value="Methyl-accepting chemotaxis protein"/>
    <property type="match status" value="1"/>
</dbReference>
<dbReference type="SUPFAM" id="SSF55785">
    <property type="entry name" value="PYP-like sensor domain (PAS domain)"/>
    <property type="match status" value="1"/>
</dbReference>
<evidence type="ECO:0000313" key="11">
    <source>
        <dbReference type="EMBL" id="OLP62468.1"/>
    </source>
</evidence>
<feature type="domain" description="PAC" evidence="8">
    <location>
        <begin position="202"/>
        <end position="254"/>
    </location>
</feature>
<dbReference type="InterPro" id="IPR004089">
    <property type="entry name" value="MCPsignal_dom"/>
</dbReference>
<evidence type="ECO:0000259" key="8">
    <source>
        <dbReference type="PROSITE" id="PS50113"/>
    </source>
</evidence>
<dbReference type="GO" id="GO:0007165">
    <property type="term" value="P:signal transduction"/>
    <property type="evidence" value="ECO:0007669"/>
    <property type="project" value="UniProtKB-KW"/>
</dbReference>
<dbReference type="InterPro" id="IPR051310">
    <property type="entry name" value="MCP_chemotaxis"/>
</dbReference>
<feature type="region of interest" description="Disordered" evidence="5">
    <location>
        <begin position="550"/>
        <end position="609"/>
    </location>
</feature>
<dbReference type="InterPro" id="IPR004090">
    <property type="entry name" value="Chemotax_Me-accpt_rcpt"/>
</dbReference>
<gene>
    <name evidence="11" type="ORF">BJF93_22695</name>
</gene>
<keyword evidence="4" id="KW-0807">Transducer</keyword>
<dbReference type="NCBIfam" id="TIGR00229">
    <property type="entry name" value="sensory_box"/>
    <property type="match status" value="1"/>
</dbReference>
<proteinExistence type="inferred from homology"/>
<comment type="subcellular location">
    <subcellularLocation>
        <location evidence="1">Membrane</location>
    </subcellularLocation>
</comment>
<feature type="domain" description="T-SNARE coiled-coil homology" evidence="9">
    <location>
        <begin position="291"/>
        <end position="353"/>
    </location>
</feature>
<dbReference type="Proteomes" id="UP000186364">
    <property type="component" value="Unassembled WGS sequence"/>
</dbReference>
<comment type="caution">
    <text evidence="11">The sequence shown here is derived from an EMBL/GenBank/DDBJ whole genome shotgun (WGS) entry which is preliminary data.</text>
</comment>
<evidence type="ECO:0000256" key="4">
    <source>
        <dbReference type="PROSITE-ProRule" id="PRU00284"/>
    </source>
</evidence>
<dbReference type="InterPro" id="IPR000727">
    <property type="entry name" value="T_SNARE_dom"/>
</dbReference>
<dbReference type="GO" id="GO:0004888">
    <property type="term" value="F:transmembrane signaling receptor activity"/>
    <property type="evidence" value="ECO:0007669"/>
    <property type="project" value="InterPro"/>
</dbReference>
<comment type="similarity">
    <text evidence="3">Belongs to the methyl-accepting chemotaxis (MCP) protein family.</text>
</comment>
<keyword evidence="2" id="KW-0145">Chemotaxis</keyword>
<dbReference type="InterPro" id="IPR035965">
    <property type="entry name" value="PAS-like_dom_sf"/>
</dbReference>
<keyword evidence="12" id="KW-1185">Reference proteome</keyword>
<evidence type="ECO:0000313" key="12">
    <source>
        <dbReference type="Proteomes" id="UP000186364"/>
    </source>
</evidence>
<dbReference type="Gene3D" id="3.30.450.20">
    <property type="entry name" value="PAS domain"/>
    <property type="match status" value="2"/>
</dbReference>
<evidence type="ECO:0000259" key="6">
    <source>
        <dbReference type="PROSITE" id="PS50111"/>
    </source>
</evidence>
<feature type="domain" description="HAMP" evidence="10">
    <location>
        <begin position="243"/>
        <end position="295"/>
    </location>
</feature>
<dbReference type="InterPro" id="IPR000700">
    <property type="entry name" value="PAS-assoc_C"/>
</dbReference>
<dbReference type="PRINTS" id="PR00260">
    <property type="entry name" value="CHEMTRNSDUCR"/>
</dbReference>
<dbReference type="PROSITE" id="PS50111">
    <property type="entry name" value="CHEMOTAXIS_TRANSDUC_2"/>
    <property type="match status" value="1"/>
</dbReference>
<dbReference type="PROSITE" id="PS50192">
    <property type="entry name" value="T_SNARE"/>
    <property type="match status" value="1"/>
</dbReference>
<dbReference type="Pfam" id="PF00015">
    <property type="entry name" value="MCPsignal"/>
    <property type="match status" value="1"/>
</dbReference>
<feature type="domain" description="PAS" evidence="7">
    <location>
        <begin position="126"/>
        <end position="173"/>
    </location>
</feature>
<sequence>MFGLSQIGRAQLESLEVITANIMIADVDLNIRYMNAAAKQLMREADGELKKELPRFDSNALIGANIDIFHKNPSHQRNMLAALQTQHRTTIHVGQRAFDLIVTPLKKNGKTTGFVVEWANARDRLQNLDYRNQMEAISRVQAIIEFSPTGEIIGANQNFLDVLGYRLEEIKGRHHSMLVDQTYASSPDYQKFWEELRAGRFQAAEFTRYGKNSKMVVINASYNPICDEKGRVIKVVKFAMDVSERVHAVRTIGDALSQLANGDLTVKLDQPFAADFESLRNNMNNAVRQLGQTLSSVAHATGQIDNNVREISHGAQDLSKRTEQQAAALEETAAALDEITANVSNSSKRAEEARNASQEADSSARRSGQIVSDAVNAMARIETSSQQISNIIGVIDEIAFQTNLLALNAGVEAARAGEAGKGFAVVAQEVRELAQRSAQAAKEIKELIRNSSDEVRNGVKLVSETGEALKMIQENIVSVNEHMQAIANSSREQATGLGEVNSAVNQMDQVTQQNAAMVEETNAASATLAQESERLRQLICQFQLDGATAQRYEDPASRGRSPAQPARTPAPRAAAPARPATSPRPAARPAPRAATHGNAALKQDDWEEF</sequence>
<dbReference type="PANTHER" id="PTHR43531:SF11">
    <property type="entry name" value="METHYL-ACCEPTING CHEMOTAXIS PROTEIN 3"/>
    <property type="match status" value="1"/>
</dbReference>
<dbReference type="InterPro" id="IPR013656">
    <property type="entry name" value="PAS_4"/>
</dbReference>
<dbReference type="SUPFAM" id="SSF58104">
    <property type="entry name" value="Methyl-accepting chemotaxis protein (MCP) signaling domain"/>
    <property type="match status" value="1"/>
</dbReference>
<evidence type="ECO:0000256" key="5">
    <source>
        <dbReference type="SAM" id="MobiDB-lite"/>
    </source>
</evidence>